<feature type="signal peptide" evidence="1">
    <location>
        <begin position="1"/>
        <end position="23"/>
    </location>
</feature>
<accession>F2NF96</accession>
<evidence type="ECO:0008006" key="4">
    <source>
        <dbReference type="Google" id="ProtNLM"/>
    </source>
</evidence>
<dbReference type="AlphaFoldDB" id="F2NF96"/>
<evidence type="ECO:0000313" key="3">
    <source>
        <dbReference type="Proteomes" id="UP000000483"/>
    </source>
</evidence>
<feature type="chain" id="PRO_5003286952" description="PEP motif anchor domain protein" evidence="1">
    <location>
        <begin position="24"/>
        <end position="251"/>
    </location>
</feature>
<evidence type="ECO:0000256" key="1">
    <source>
        <dbReference type="SAM" id="SignalP"/>
    </source>
</evidence>
<protein>
    <recommendedName>
        <fullName evidence="4">PEP motif anchor domain protein</fullName>
    </recommendedName>
</protein>
<dbReference type="EMBL" id="CP002629">
    <property type="protein sequence ID" value="AEB08651.1"/>
    <property type="molecule type" value="Genomic_DNA"/>
</dbReference>
<proteinExistence type="predicted"/>
<dbReference type="eggNOG" id="ENOG50331ES">
    <property type="taxonomic scope" value="Bacteria"/>
</dbReference>
<organism evidence="2 3">
    <name type="scientific">Desulfobacca acetoxidans (strain ATCC 700848 / DSM 11109 / ASRB2)</name>
    <dbReference type="NCBI Taxonomy" id="880072"/>
    <lineage>
        <taxon>Bacteria</taxon>
        <taxon>Pseudomonadati</taxon>
        <taxon>Thermodesulfobacteriota</taxon>
        <taxon>Desulfobaccia</taxon>
        <taxon>Desulfobaccales</taxon>
        <taxon>Desulfobaccaceae</taxon>
        <taxon>Desulfobacca</taxon>
    </lineage>
</organism>
<reference evidence="2 3" key="1">
    <citation type="journal article" date="2011" name="Stand. Genomic Sci.">
        <title>Complete genome sequence of the acetate-degrading sulfate reducer Desulfobacca acetoxidans type strain (ASRB2).</title>
        <authorList>
            <person name="Goker M."/>
            <person name="Teshima H."/>
            <person name="Lapidus A."/>
            <person name="Nolan M."/>
            <person name="Lucas S."/>
            <person name="Hammon N."/>
            <person name="Deshpande S."/>
            <person name="Cheng J.F."/>
            <person name="Tapia R."/>
            <person name="Han C."/>
            <person name="Goodwin L."/>
            <person name="Pitluck S."/>
            <person name="Huntemann M."/>
            <person name="Liolios K."/>
            <person name="Ivanova N."/>
            <person name="Pagani I."/>
            <person name="Mavromatis K."/>
            <person name="Ovchinikova G."/>
            <person name="Pati A."/>
            <person name="Chen A."/>
            <person name="Palaniappan K."/>
            <person name="Land M."/>
            <person name="Hauser L."/>
            <person name="Brambilla E.M."/>
            <person name="Rohde M."/>
            <person name="Spring S."/>
            <person name="Detter J.C."/>
            <person name="Woyke T."/>
            <person name="Bristow J."/>
            <person name="Eisen J.A."/>
            <person name="Markowitz V."/>
            <person name="Hugenholtz P."/>
            <person name="Kyrpides N.C."/>
            <person name="Klenk H.P."/>
        </authorList>
    </citation>
    <scope>NUCLEOTIDE SEQUENCE [LARGE SCALE GENOMIC DNA]</scope>
    <source>
        <strain evidence="3">ATCC 700848 / DSM 11109 / ASRB2</strain>
    </source>
</reference>
<keyword evidence="3" id="KW-1185">Reference proteome</keyword>
<keyword evidence="1" id="KW-0732">Signal</keyword>
<gene>
    <name evidence="2" type="ordered locus">Desac_0772</name>
</gene>
<sequence length="251" mass="26997">MKKYLSIILVLLAVAMAAGPAQSFTFNDIDFWVGSGSNRAALVVQWFDPRMENALVWGYRWDGEASGEDMMTAIAGACDIRSSNNGAVVYTTTGADSRLGAQLTTWSGFGGDKTLFGIGYDLDNDGGFAYVNGADETGHAADADDLYFEGWYNGFWSYWVEDDGDNIIGNNMTFSNWGMSARTLSNGSIDLWGWDDDLDSFFGGGDGIGQPVGPYAAATAPVPIPGAVLLLSTGLLRLAGMRRRREWVAGQ</sequence>
<reference evidence="3" key="2">
    <citation type="submission" date="2011-03" db="EMBL/GenBank/DDBJ databases">
        <title>The complete genome of Desulfobacca acetoxidans DSM 11109.</title>
        <authorList>
            <consortium name="US DOE Joint Genome Institute (JGI-PGF)"/>
            <person name="Lucas S."/>
            <person name="Copeland A."/>
            <person name="Lapidus A."/>
            <person name="Bruce D."/>
            <person name="Goodwin L."/>
            <person name="Pitluck S."/>
            <person name="Peters L."/>
            <person name="Kyrpides N."/>
            <person name="Mavromatis K."/>
            <person name="Ivanova N."/>
            <person name="Ovchinnikova G."/>
            <person name="Teshima H."/>
            <person name="Detter J.C."/>
            <person name="Han C."/>
            <person name="Land M."/>
            <person name="Hauser L."/>
            <person name="Markowitz V."/>
            <person name="Cheng J.-F."/>
            <person name="Hugenholtz P."/>
            <person name="Woyke T."/>
            <person name="Wu D."/>
            <person name="Spring S."/>
            <person name="Schueler E."/>
            <person name="Brambilla E."/>
            <person name="Klenk H.-P."/>
            <person name="Eisen J.A."/>
        </authorList>
    </citation>
    <scope>NUCLEOTIDE SEQUENCE [LARGE SCALE GENOMIC DNA]</scope>
    <source>
        <strain evidence="3">ATCC 700848 / DSM 11109 / ASRB2</strain>
    </source>
</reference>
<dbReference type="RefSeq" id="WP_013705764.1">
    <property type="nucleotide sequence ID" value="NC_015388.1"/>
</dbReference>
<dbReference type="OrthoDB" id="9151625at2"/>
<evidence type="ECO:0000313" key="2">
    <source>
        <dbReference type="EMBL" id="AEB08651.1"/>
    </source>
</evidence>
<name>F2NF96_DESAR</name>
<dbReference type="HOGENOM" id="CLU_1105737_0_0_7"/>
<dbReference type="Proteomes" id="UP000000483">
    <property type="component" value="Chromosome"/>
</dbReference>
<dbReference type="KEGG" id="dao:Desac_0772"/>